<evidence type="ECO:0000313" key="1">
    <source>
        <dbReference type="EMBL" id="KAK7328849.1"/>
    </source>
</evidence>
<name>A0AAN9QBG4_CANGL</name>
<protein>
    <submittedName>
        <fullName evidence="1">Uncharacterized protein</fullName>
    </submittedName>
</protein>
<keyword evidence="2" id="KW-1185">Reference proteome</keyword>
<sequence>MGTAPLKLSHGGLGHCRMLEGIDRLEKLEPGPSSCISGLWFWSHVKHNKRNLVPCFQNPLEGDAHNLTSANQNSTRRQMGAVYSAREFSPLHMHGSL</sequence>
<organism evidence="1 2">
    <name type="scientific">Canavalia gladiata</name>
    <name type="common">Sword bean</name>
    <name type="synonym">Dolichos gladiatus</name>
    <dbReference type="NCBI Taxonomy" id="3824"/>
    <lineage>
        <taxon>Eukaryota</taxon>
        <taxon>Viridiplantae</taxon>
        <taxon>Streptophyta</taxon>
        <taxon>Embryophyta</taxon>
        <taxon>Tracheophyta</taxon>
        <taxon>Spermatophyta</taxon>
        <taxon>Magnoliopsida</taxon>
        <taxon>eudicotyledons</taxon>
        <taxon>Gunneridae</taxon>
        <taxon>Pentapetalae</taxon>
        <taxon>rosids</taxon>
        <taxon>fabids</taxon>
        <taxon>Fabales</taxon>
        <taxon>Fabaceae</taxon>
        <taxon>Papilionoideae</taxon>
        <taxon>50 kb inversion clade</taxon>
        <taxon>NPAAA clade</taxon>
        <taxon>indigoferoid/millettioid clade</taxon>
        <taxon>Phaseoleae</taxon>
        <taxon>Canavalia</taxon>
    </lineage>
</organism>
<comment type="caution">
    <text evidence="1">The sequence shown here is derived from an EMBL/GenBank/DDBJ whole genome shotgun (WGS) entry which is preliminary data.</text>
</comment>
<reference evidence="1 2" key="1">
    <citation type="submission" date="2024-01" db="EMBL/GenBank/DDBJ databases">
        <title>The genomes of 5 underutilized Papilionoideae crops provide insights into root nodulation and disease resistanc.</title>
        <authorList>
            <person name="Jiang F."/>
        </authorList>
    </citation>
    <scope>NUCLEOTIDE SEQUENCE [LARGE SCALE GENOMIC DNA]</scope>
    <source>
        <strain evidence="1">LVBAO_FW01</strain>
        <tissue evidence="1">Leaves</tissue>
    </source>
</reference>
<accession>A0AAN9QBG4</accession>
<evidence type="ECO:0000313" key="2">
    <source>
        <dbReference type="Proteomes" id="UP001367508"/>
    </source>
</evidence>
<dbReference type="AlphaFoldDB" id="A0AAN9QBG4"/>
<dbReference type="Proteomes" id="UP001367508">
    <property type="component" value="Unassembled WGS sequence"/>
</dbReference>
<dbReference type="EMBL" id="JAYMYQ010000005">
    <property type="protein sequence ID" value="KAK7328849.1"/>
    <property type="molecule type" value="Genomic_DNA"/>
</dbReference>
<proteinExistence type="predicted"/>
<gene>
    <name evidence="1" type="ORF">VNO77_22975</name>
</gene>